<accession>A0A915ETU3</accession>
<dbReference type="InterPro" id="IPR009057">
    <property type="entry name" value="Homeodomain-like_sf"/>
</dbReference>
<keyword evidence="2 3" id="KW-0238">DNA-binding</keyword>
<dbReference type="PROSITE" id="PS50071">
    <property type="entry name" value="HOMEOBOX_2"/>
    <property type="match status" value="1"/>
</dbReference>
<dbReference type="WBParaSite" id="jg891">
    <property type="protein sequence ID" value="jg891"/>
    <property type="gene ID" value="jg891"/>
</dbReference>
<dbReference type="SMART" id="SM00389">
    <property type="entry name" value="HOX"/>
    <property type="match status" value="1"/>
</dbReference>
<dbReference type="Pfam" id="PF00046">
    <property type="entry name" value="Homeodomain"/>
    <property type="match status" value="1"/>
</dbReference>
<dbReference type="SUPFAM" id="SSF46689">
    <property type="entry name" value="Homeodomain-like"/>
    <property type="match status" value="1"/>
</dbReference>
<proteinExistence type="predicted"/>
<keyword evidence="5" id="KW-1185">Reference proteome</keyword>
<evidence type="ECO:0000256" key="1">
    <source>
        <dbReference type="ARBA" id="ARBA00004123"/>
    </source>
</evidence>
<evidence type="ECO:0000313" key="5">
    <source>
        <dbReference type="Proteomes" id="UP000887574"/>
    </source>
</evidence>
<feature type="domain" description="Homeobox" evidence="4">
    <location>
        <begin position="12"/>
        <end position="72"/>
    </location>
</feature>
<dbReference type="InterPro" id="IPR001356">
    <property type="entry name" value="HD"/>
</dbReference>
<comment type="subcellular location">
    <subcellularLocation>
        <location evidence="1 2 3">Nucleus</location>
    </subcellularLocation>
</comment>
<dbReference type="AlphaFoldDB" id="A0A915ETU3"/>
<protein>
    <submittedName>
        <fullName evidence="6">Homeobox domain-containing protein</fullName>
    </submittedName>
</protein>
<dbReference type="GO" id="GO:0005634">
    <property type="term" value="C:nucleus"/>
    <property type="evidence" value="ECO:0007669"/>
    <property type="project" value="UniProtKB-SubCell"/>
</dbReference>
<evidence type="ECO:0000256" key="3">
    <source>
        <dbReference type="RuleBase" id="RU000682"/>
    </source>
</evidence>
<evidence type="ECO:0000256" key="2">
    <source>
        <dbReference type="PROSITE-ProRule" id="PRU00108"/>
    </source>
</evidence>
<name>A0A915ETU3_9BILA</name>
<keyword evidence="2 3" id="KW-0539">Nucleus</keyword>
<organism evidence="5 6">
    <name type="scientific">Ditylenchus dipsaci</name>
    <dbReference type="NCBI Taxonomy" id="166011"/>
    <lineage>
        <taxon>Eukaryota</taxon>
        <taxon>Metazoa</taxon>
        <taxon>Ecdysozoa</taxon>
        <taxon>Nematoda</taxon>
        <taxon>Chromadorea</taxon>
        <taxon>Rhabditida</taxon>
        <taxon>Tylenchina</taxon>
        <taxon>Tylenchomorpha</taxon>
        <taxon>Sphaerularioidea</taxon>
        <taxon>Anguinidae</taxon>
        <taxon>Anguininae</taxon>
        <taxon>Ditylenchus</taxon>
    </lineage>
</organism>
<keyword evidence="2 3" id="KW-0371">Homeobox</keyword>
<sequence>MTTELQRVTFLYERSEKTVYFTTQELDVLHNAFRMNPNPPRTKKQELSEQLQVPTRKITSWFKRQRQNAAKNAP</sequence>
<dbReference type="Proteomes" id="UP000887574">
    <property type="component" value="Unplaced"/>
</dbReference>
<dbReference type="GO" id="GO:0003677">
    <property type="term" value="F:DNA binding"/>
    <property type="evidence" value="ECO:0007669"/>
    <property type="project" value="UniProtKB-UniRule"/>
</dbReference>
<reference evidence="6" key="1">
    <citation type="submission" date="2022-11" db="UniProtKB">
        <authorList>
            <consortium name="WormBaseParasite"/>
        </authorList>
    </citation>
    <scope>IDENTIFICATION</scope>
</reference>
<evidence type="ECO:0000259" key="4">
    <source>
        <dbReference type="PROSITE" id="PS50071"/>
    </source>
</evidence>
<evidence type="ECO:0000313" key="6">
    <source>
        <dbReference type="WBParaSite" id="jg891"/>
    </source>
</evidence>
<feature type="DNA-binding region" description="Homeobox" evidence="2">
    <location>
        <begin position="14"/>
        <end position="73"/>
    </location>
</feature>
<dbReference type="Gene3D" id="1.10.10.60">
    <property type="entry name" value="Homeodomain-like"/>
    <property type="match status" value="1"/>
</dbReference>